<reference evidence="1 2" key="1">
    <citation type="journal article" date="2013" name="Proc. Natl. Acad. Sci. U.S.A.">
        <title>Genome of an arbuscular mycorrhizal fungus provides insight into the oldest plant symbiosis.</title>
        <authorList>
            <person name="Tisserant E."/>
            <person name="Malbreil M."/>
            <person name="Kuo A."/>
            <person name="Kohler A."/>
            <person name="Symeonidi A."/>
            <person name="Balestrini R."/>
            <person name="Charron P."/>
            <person name="Duensing N."/>
            <person name="Frei Dit Frey N."/>
            <person name="Gianinazzi-Pearson V."/>
            <person name="Gilbert L.B."/>
            <person name="Handa Y."/>
            <person name="Herr J.R."/>
            <person name="Hijri M."/>
            <person name="Koul R."/>
            <person name="Kawaguchi M."/>
            <person name="Krajinski F."/>
            <person name="Lammers P.J."/>
            <person name="Masclaux F.G."/>
            <person name="Murat C."/>
            <person name="Morin E."/>
            <person name="Ndikumana S."/>
            <person name="Pagni M."/>
            <person name="Petitpierre D."/>
            <person name="Requena N."/>
            <person name="Rosikiewicz P."/>
            <person name="Riley R."/>
            <person name="Saito K."/>
            <person name="San Clemente H."/>
            <person name="Shapiro H."/>
            <person name="van Tuinen D."/>
            <person name="Becard G."/>
            <person name="Bonfante P."/>
            <person name="Paszkowski U."/>
            <person name="Shachar-Hill Y.Y."/>
            <person name="Tuskan G.A."/>
            <person name="Young P.W."/>
            <person name="Sanders I.R."/>
            <person name="Henrissat B."/>
            <person name="Rensing S.A."/>
            <person name="Grigoriev I.V."/>
            <person name="Corradi N."/>
            <person name="Roux C."/>
            <person name="Martin F."/>
        </authorList>
    </citation>
    <scope>NUCLEOTIDE SEQUENCE [LARGE SCALE GENOMIC DNA]</scope>
    <source>
        <strain evidence="1 2">DAOM 197198</strain>
    </source>
</reference>
<feature type="non-terminal residue" evidence="1">
    <location>
        <position position="53"/>
    </location>
</feature>
<proteinExistence type="predicted"/>
<gene>
    <name evidence="1" type="ORF">GLOIN_2v1720396</name>
</gene>
<dbReference type="EMBL" id="AUPC02000437">
    <property type="protein sequence ID" value="POG59660.1"/>
    <property type="molecule type" value="Genomic_DNA"/>
</dbReference>
<keyword evidence="2" id="KW-1185">Reference proteome</keyword>
<evidence type="ECO:0000313" key="2">
    <source>
        <dbReference type="Proteomes" id="UP000018888"/>
    </source>
</evidence>
<evidence type="ECO:0000313" key="1">
    <source>
        <dbReference type="EMBL" id="POG59660.1"/>
    </source>
</evidence>
<comment type="caution">
    <text evidence="1">The sequence shown here is derived from an EMBL/GenBank/DDBJ whole genome shotgun (WGS) entry which is preliminary data.</text>
</comment>
<dbReference type="AlphaFoldDB" id="A0A2P4P2P1"/>
<name>A0A2P4P2P1_RHIID</name>
<sequence length="53" mass="6177">MVMSLECFIKVILMEKFLVKSISLMNVLIFNFMVSTTNSDSLLLNQEKMKFLL</sequence>
<accession>A0A2P4P2P1</accession>
<dbReference type="Proteomes" id="UP000018888">
    <property type="component" value="Unassembled WGS sequence"/>
</dbReference>
<reference evidence="1 2" key="2">
    <citation type="journal article" date="2018" name="New Phytol.">
        <title>High intraspecific genome diversity in the model arbuscular mycorrhizal symbiont Rhizophagus irregularis.</title>
        <authorList>
            <person name="Chen E.C.H."/>
            <person name="Morin E."/>
            <person name="Beaudet D."/>
            <person name="Noel J."/>
            <person name="Yildirir G."/>
            <person name="Ndikumana S."/>
            <person name="Charron P."/>
            <person name="St-Onge C."/>
            <person name="Giorgi J."/>
            <person name="Kruger M."/>
            <person name="Marton T."/>
            <person name="Ropars J."/>
            <person name="Grigoriev I.V."/>
            <person name="Hainaut M."/>
            <person name="Henrissat B."/>
            <person name="Roux C."/>
            <person name="Martin F."/>
            <person name="Corradi N."/>
        </authorList>
    </citation>
    <scope>NUCLEOTIDE SEQUENCE [LARGE SCALE GENOMIC DNA]</scope>
    <source>
        <strain evidence="1 2">DAOM 197198</strain>
    </source>
</reference>
<protein>
    <submittedName>
        <fullName evidence="1">Uncharacterized protein</fullName>
    </submittedName>
</protein>
<organism evidence="1 2">
    <name type="scientific">Rhizophagus irregularis (strain DAOM 181602 / DAOM 197198 / MUCL 43194)</name>
    <name type="common">Arbuscular mycorrhizal fungus</name>
    <name type="synonym">Glomus intraradices</name>
    <dbReference type="NCBI Taxonomy" id="747089"/>
    <lineage>
        <taxon>Eukaryota</taxon>
        <taxon>Fungi</taxon>
        <taxon>Fungi incertae sedis</taxon>
        <taxon>Mucoromycota</taxon>
        <taxon>Glomeromycotina</taxon>
        <taxon>Glomeromycetes</taxon>
        <taxon>Glomerales</taxon>
        <taxon>Glomeraceae</taxon>
        <taxon>Rhizophagus</taxon>
    </lineage>
</organism>